<dbReference type="Gene3D" id="2.40.50.1020">
    <property type="entry name" value="LytTr DNA-binding domain"/>
    <property type="match status" value="1"/>
</dbReference>
<dbReference type="Pfam" id="PF00072">
    <property type="entry name" value="Response_reg"/>
    <property type="match status" value="1"/>
</dbReference>
<reference evidence="4" key="1">
    <citation type="journal article" date="2014" name="Int. J. Syst. Evol. Microbiol.">
        <title>Complete genome sequence of Corynebacterium casei LMG S-19264T (=DSM 44701T), isolated from a smear-ripened cheese.</title>
        <authorList>
            <consortium name="US DOE Joint Genome Institute (JGI-PGF)"/>
            <person name="Walter F."/>
            <person name="Albersmeier A."/>
            <person name="Kalinowski J."/>
            <person name="Ruckert C."/>
        </authorList>
    </citation>
    <scope>NUCLEOTIDE SEQUENCE</scope>
    <source>
        <strain evidence="4">CGMCC 1.15958</strain>
    </source>
</reference>
<feature type="modified residue" description="4-aspartylphosphate" evidence="1">
    <location>
        <position position="56"/>
    </location>
</feature>
<dbReference type="GO" id="GO:0003677">
    <property type="term" value="F:DNA binding"/>
    <property type="evidence" value="ECO:0007669"/>
    <property type="project" value="UniProtKB-KW"/>
</dbReference>
<dbReference type="InterPro" id="IPR046947">
    <property type="entry name" value="LytR-like"/>
</dbReference>
<evidence type="ECO:0000313" key="5">
    <source>
        <dbReference type="Proteomes" id="UP000609064"/>
    </source>
</evidence>
<dbReference type="InterPro" id="IPR001789">
    <property type="entry name" value="Sig_transdc_resp-reg_receiver"/>
</dbReference>
<reference evidence="4" key="2">
    <citation type="submission" date="2020-09" db="EMBL/GenBank/DDBJ databases">
        <authorList>
            <person name="Sun Q."/>
            <person name="Zhou Y."/>
        </authorList>
    </citation>
    <scope>NUCLEOTIDE SEQUENCE</scope>
    <source>
        <strain evidence="4">CGMCC 1.15958</strain>
    </source>
</reference>
<dbReference type="InterPro" id="IPR007492">
    <property type="entry name" value="LytTR_DNA-bd_dom"/>
</dbReference>
<keyword evidence="1" id="KW-0597">Phosphoprotein</keyword>
<dbReference type="PROSITE" id="PS50110">
    <property type="entry name" value="RESPONSE_REGULATORY"/>
    <property type="match status" value="1"/>
</dbReference>
<gene>
    <name evidence="4" type="ORF">GCM10011514_51800</name>
</gene>
<dbReference type="PANTHER" id="PTHR37299">
    <property type="entry name" value="TRANSCRIPTIONAL REGULATOR-RELATED"/>
    <property type="match status" value="1"/>
</dbReference>
<dbReference type="PANTHER" id="PTHR37299:SF1">
    <property type="entry name" value="STAGE 0 SPORULATION PROTEIN A HOMOLOG"/>
    <property type="match status" value="1"/>
</dbReference>
<name>A0A916Z8J1_9BACT</name>
<dbReference type="AlphaFoldDB" id="A0A916Z8J1"/>
<dbReference type="EMBL" id="BMKK01000017">
    <property type="protein sequence ID" value="GGD81355.1"/>
    <property type="molecule type" value="Genomic_DNA"/>
</dbReference>
<dbReference type="SMART" id="SM00448">
    <property type="entry name" value="REC"/>
    <property type="match status" value="1"/>
</dbReference>
<dbReference type="Proteomes" id="UP000609064">
    <property type="component" value="Unassembled WGS sequence"/>
</dbReference>
<protein>
    <submittedName>
        <fullName evidence="4">DNA-binding response regulator</fullName>
    </submittedName>
</protein>
<dbReference type="PROSITE" id="PS50930">
    <property type="entry name" value="HTH_LYTTR"/>
    <property type="match status" value="1"/>
</dbReference>
<dbReference type="InterPro" id="IPR011006">
    <property type="entry name" value="CheY-like_superfamily"/>
</dbReference>
<dbReference type="RefSeq" id="WP_188771035.1">
    <property type="nucleotide sequence ID" value="NZ_BMKK01000017.1"/>
</dbReference>
<dbReference type="SUPFAM" id="SSF52172">
    <property type="entry name" value="CheY-like"/>
    <property type="match status" value="1"/>
</dbReference>
<evidence type="ECO:0000256" key="1">
    <source>
        <dbReference type="PROSITE-ProRule" id="PRU00169"/>
    </source>
</evidence>
<evidence type="ECO:0000259" key="3">
    <source>
        <dbReference type="PROSITE" id="PS50930"/>
    </source>
</evidence>
<dbReference type="Pfam" id="PF04397">
    <property type="entry name" value="LytTR"/>
    <property type="match status" value="1"/>
</dbReference>
<comment type="caution">
    <text evidence="4">The sequence shown here is derived from an EMBL/GenBank/DDBJ whole genome shotgun (WGS) entry which is preliminary data.</text>
</comment>
<feature type="domain" description="Response regulatory" evidence="2">
    <location>
        <begin position="5"/>
        <end position="116"/>
    </location>
</feature>
<dbReference type="GO" id="GO:0000156">
    <property type="term" value="F:phosphorelay response regulator activity"/>
    <property type="evidence" value="ECO:0007669"/>
    <property type="project" value="InterPro"/>
</dbReference>
<keyword evidence="5" id="KW-1185">Reference proteome</keyword>
<evidence type="ECO:0000259" key="2">
    <source>
        <dbReference type="PROSITE" id="PS50110"/>
    </source>
</evidence>
<accession>A0A916Z8J1</accession>
<keyword evidence="4" id="KW-0238">DNA-binding</keyword>
<evidence type="ECO:0000313" key="4">
    <source>
        <dbReference type="EMBL" id="GGD81355.1"/>
    </source>
</evidence>
<organism evidence="4 5">
    <name type="scientific">Emticicia aquatilis</name>
    <dbReference type="NCBI Taxonomy" id="1537369"/>
    <lineage>
        <taxon>Bacteria</taxon>
        <taxon>Pseudomonadati</taxon>
        <taxon>Bacteroidota</taxon>
        <taxon>Cytophagia</taxon>
        <taxon>Cytophagales</taxon>
        <taxon>Leadbetterellaceae</taxon>
        <taxon>Emticicia</taxon>
    </lineage>
</organism>
<feature type="domain" description="HTH LytTR-type" evidence="3">
    <location>
        <begin position="156"/>
        <end position="253"/>
    </location>
</feature>
<dbReference type="SMART" id="SM00850">
    <property type="entry name" value="LytTR"/>
    <property type="match status" value="1"/>
</dbReference>
<dbReference type="Gene3D" id="3.40.50.2300">
    <property type="match status" value="1"/>
</dbReference>
<proteinExistence type="predicted"/>
<sequence>MEKIRCLAVDDEPLALDILANYIQKTPNLSLVATCTEPLEALSLIQQGKVDLLFLDIQMPTLTGIQFLRVMNGKCKTILTTAYSEYAIEGYEYDVADYLLKPISFERFLKAVQKAVGQLTVLIEQPSLGSLQSSIGSENSEVLSTPSTTQQQLDFIFVKTEYKIQKINLSDILYLEGLKDYVSIYTTNERILTLQTMKKMEEMLPSNRFVRVHKSYIVSLEKIETIERQRIFIGKNIIPVGDSFQKDFMKLIG</sequence>